<reference evidence="2" key="1">
    <citation type="submission" date="2020-07" db="EMBL/GenBank/DDBJ databases">
        <title>Genome sequence and genetic diversity analysis of an under-domesticated orphan crop, white fonio (Digitaria exilis).</title>
        <authorList>
            <person name="Bennetzen J.L."/>
            <person name="Chen S."/>
            <person name="Ma X."/>
            <person name="Wang X."/>
            <person name="Yssel A.E.J."/>
            <person name="Chaluvadi S.R."/>
            <person name="Johnson M."/>
            <person name="Gangashetty P."/>
            <person name="Hamidou F."/>
            <person name="Sanogo M.D."/>
            <person name="Zwaenepoel A."/>
            <person name="Wallace J."/>
            <person name="Van De Peer Y."/>
            <person name="Van Deynze A."/>
        </authorList>
    </citation>
    <scope>NUCLEOTIDE SEQUENCE</scope>
    <source>
        <tissue evidence="2">Leaves</tissue>
    </source>
</reference>
<dbReference type="Proteomes" id="UP000636709">
    <property type="component" value="Unassembled WGS sequence"/>
</dbReference>
<dbReference type="EMBL" id="JACEFO010002444">
    <property type="protein sequence ID" value="KAF8660434.1"/>
    <property type="molecule type" value="Genomic_DNA"/>
</dbReference>
<organism evidence="2 3">
    <name type="scientific">Digitaria exilis</name>
    <dbReference type="NCBI Taxonomy" id="1010633"/>
    <lineage>
        <taxon>Eukaryota</taxon>
        <taxon>Viridiplantae</taxon>
        <taxon>Streptophyta</taxon>
        <taxon>Embryophyta</taxon>
        <taxon>Tracheophyta</taxon>
        <taxon>Spermatophyta</taxon>
        <taxon>Magnoliopsida</taxon>
        <taxon>Liliopsida</taxon>
        <taxon>Poales</taxon>
        <taxon>Poaceae</taxon>
        <taxon>PACMAD clade</taxon>
        <taxon>Panicoideae</taxon>
        <taxon>Panicodae</taxon>
        <taxon>Paniceae</taxon>
        <taxon>Anthephorinae</taxon>
        <taxon>Digitaria</taxon>
    </lineage>
</organism>
<proteinExistence type="predicted"/>
<keyword evidence="1" id="KW-1133">Transmembrane helix</keyword>
<keyword evidence="3" id="KW-1185">Reference proteome</keyword>
<keyword evidence="1" id="KW-0472">Membrane</keyword>
<keyword evidence="1" id="KW-0812">Transmembrane</keyword>
<evidence type="ECO:0000256" key="1">
    <source>
        <dbReference type="SAM" id="Phobius"/>
    </source>
</evidence>
<gene>
    <name evidence="2" type="ORF">HU200_058018</name>
</gene>
<name>A0A835AP94_9POAL</name>
<comment type="caution">
    <text evidence="2">The sequence shown here is derived from an EMBL/GenBank/DDBJ whole genome shotgun (WGS) entry which is preliminary data.</text>
</comment>
<dbReference type="OrthoDB" id="692699at2759"/>
<accession>A0A835AP94</accession>
<sequence>MIKYTYLYRELMLRIKARRITHEFYLLREKGMLDWEVYGKHRESIRKSFDSLRSALTRYKERRIKAGYFYMCKHRSLHMVFVMSPLYTMPRKEARKKIKKILQRREAVGPNRNKTTIHTHVSSLAVYFGSVSESIFTKVWLLYLFLVVISCIIVLVYDWCVIYECCFGL</sequence>
<feature type="transmembrane region" description="Helical" evidence="1">
    <location>
        <begin position="140"/>
        <end position="159"/>
    </location>
</feature>
<protein>
    <submittedName>
        <fullName evidence="2">Uncharacterized protein</fullName>
    </submittedName>
</protein>
<evidence type="ECO:0000313" key="3">
    <source>
        <dbReference type="Proteomes" id="UP000636709"/>
    </source>
</evidence>
<dbReference type="AlphaFoldDB" id="A0A835AP94"/>
<evidence type="ECO:0000313" key="2">
    <source>
        <dbReference type="EMBL" id="KAF8660434.1"/>
    </source>
</evidence>